<feature type="compositionally biased region" description="Polar residues" evidence="1">
    <location>
        <begin position="29"/>
        <end position="41"/>
    </location>
</feature>
<reference evidence="4" key="1">
    <citation type="journal article" date="2014" name="Int. J. Syst. Evol. Microbiol.">
        <title>Complete genome sequence of Corynebacterium casei LMG S-19264T (=DSM 44701T), isolated from a smear-ripened cheese.</title>
        <authorList>
            <consortium name="US DOE Joint Genome Institute (JGI-PGF)"/>
            <person name="Walter F."/>
            <person name="Albersmeier A."/>
            <person name="Kalinowski J."/>
            <person name="Ruckert C."/>
        </authorList>
    </citation>
    <scope>NUCLEOTIDE SEQUENCE</scope>
    <source>
        <strain evidence="4">KCTC 22169</strain>
    </source>
</reference>
<dbReference type="EMBL" id="BMXR01000005">
    <property type="protein sequence ID" value="GGX53958.1"/>
    <property type="molecule type" value="Genomic_DNA"/>
</dbReference>
<sequence>MMIRTTGLWLTCVLLAACSSVQDGDEAGTTEQANSTQQTRPTPKPQAEPEVLYEAEEAGLADLQVSTQKTGSAPQRSSQNLVIVPPPNPDGQPVVEPNRENYEAAEINPIKIVAESPVSTFSIDVDTASYSNLRRFLNQGVLPPEDSIRVEELINYFDYHYPGPDGSEHPFAVHTQLAPTPWNENTRLLRIAVQGDEVAAEDLPPMNLVFLLDVSGSMNQPDKLPLLQRAFGLLVDRLRPEDRVAIVVYAGASGVVLEPTGGDDRAEIQRALNRLQAGGSTHGSAGIQLAYEVAREHFREDGINRVILGTDGDFNVGVTNLDDLKDLIESKRDSGVFFSALGFGTGNYNDHLMEELTNLGNGTAYYIDRFSEARKVFAEDLTGTLHTIAKDVKIQVEFNPAQVAEYRLIGYDNRQLKREDFNNDRVDAGDVGAGHSVTALYEIVPAAGGFRFNDPLRYQNDGTEPDPSSDELAFVKLRYKLPDENDSILMSRPVANDQYSEDLPESLRLAVAVAGFGELLRDSDYVDADVWSVADARALAQSALGEDAFGYRNELVQLMRNAESLVDNTAH</sequence>
<proteinExistence type="predicted"/>
<evidence type="ECO:0000313" key="4">
    <source>
        <dbReference type="EMBL" id="GGX53958.1"/>
    </source>
</evidence>
<gene>
    <name evidence="4" type="ORF">GCM10007392_21590</name>
</gene>
<dbReference type="PANTHER" id="PTHR10579">
    <property type="entry name" value="CALCIUM-ACTIVATED CHLORIDE CHANNEL REGULATOR"/>
    <property type="match status" value="1"/>
</dbReference>
<feature type="signal peptide" evidence="2">
    <location>
        <begin position="1"/>
        <end position="23"/>
    </location>
</feature>
<dbReference type="CDD" id="cd01465">
    <property type="entry name" value="vWA_subgroup"/>
    <property type="match status" value="1"/>
</dbReference>
<dbReference type="SUPFAM" id="SSF53300">
    <property type="entry name" value="vWA-like"/>
    <property type="match status" value="1"/>
</dbReference>
<dbReference type="Pfam" id="PF12034">
    <property type="entry name" value="YfbK_C"/>
    <property type="match status" value="1"/>
</dbReference>
<evidence type="ECO:0000256" key="2">
    <source>
        <dbReference type="SAM" id="SignalP"/>
    </source>
</evidence>
<keyword evidence="5" id="KW-1185">Reference proteome</keyword>
<feature type="chain" id="PRO_5037457835" description="VWFA domain-containing protein" evidence="2">
    <location>
        <begin position="24"/>
        <end position="571"/>
    </location>
</feature>
<feature type="region of interest" description="Disordered" evidence="1">
    <location>
        <begin position="66"/>
        <end position="93"/>
    </location>
</feature>
<evidence type="ECO:0000313" key="5">
    <source>
        <dbReference type="Proteomes" id="UP000626148"/>
    </source>
</evidence>
<reference evidence="4" key="2">
    <citation type="submission" date="2020-09" db="EMBL/GenBank/DDBJ databases">
        <authorList>
            <person name="Sun Q."/>
            <person name="Kim S."/>
        </authorList>
    </citation>
    <scope>NUCLEOTIDE SEQUENCE</scope>
    <source>
        <strain evidence="4">KCTC 22169</strain>
    </source>
</reference>
<dbReference type="RefSeq" id="WP_229805318.1">
    <property type="nucleotide sequence ID" value="NZ_BMXR01000005.1"/>
</dbReference>
<dbReference type="PANTHER" id="PTHR10579:SF43">
    <property type="entry name" value="ZINC FINGER (C3HC4-TYPE RING FINGER) FAMILY PROTEIN"/>
    <property type="match status" value="1"/>
</dbReference>
<name>A0A918NAP7_9GAMM</name>
<protein>
    <recommendedName>
        <fullName evidence="3">VWFA domain-containing protein</fullName>
    </recommendedName>
</protein>
<dbReference type="PROSITE" id="PS50234">
    <property type="entry name" value="VWFA"/>
    <property type="match status" value="1"/>
</dbReference>
<dbReference type="PROSITE" id="PS51257">
    <property type="entry name" value="PROKAR_LIPOPROTEIN"/>
    <property type="match status" value="1"/>
</dbReference>
<keyword evidence="2" id="KW-0732">Signal</keyword>
<evidence type="ECO:0000256" key="1">
    <source>
        <dbReference type="SAM" id="MobiDB-lite"/>
    </source>
</evidence>
<feature type="region of interest" description="Disordered" evidence="1">
    <location>
        <begin position="25"/>
        <end position="49"/>
    </location>
</feature>
<evidence type="ECO:0000259" key="3">
    <source>
        <dbReference type="PROSITE" id="PS50234"/>
    </source>
</evidence>
<dbReference type="InterPro" id="IPR051266">
    <property type="entry name" value="CLCR"/>
</dbReference>
<dbReference type="Gene3D" id="3.40.50.410">
    <property type="entry name" value="von Willebrand factor, type A domain"/>
    <property type="match status" value="1"/>
</dbReference>
<dbReference type="Pfam" id="PF00092">
    <property type="entry name" value="VWA"/>
    <property type="match status" value="1"/>
</dbReference>
<dbReference type="Proteomes" id="UP000626148">
    <property type="component" value="Unassembled WGS sequence"/>
</dbReference>
<feature type="compositionally biased region" description="Polar residues" evidence="1">
    <location>
        <begin position="66"/>
        <end position="81"/>
    </location>
</feature>
<accession>A0A918NAP7</accession>
<dbReference type="SMART" id="SM00327">
    <property type="entry name" value="VWA"/>
    <property type="match status" value="1"/>
</dbReference>
<dbReference type="InterPro" id="IPR021908">
    <property type="entry name" value="YfbK_C"/>
</dbReference>
<dbReference type="InterPro" id="IPR036465">
    <property type="entry name" value="vWFA_dom_sf"/>
</dbReference>
<feature type="domain" description="VWFA" evidence="3">
    <location>
        <begin position="207"/>
        <end position="392"/>
    </location>
</feature>
<dbReference type="Pfam" id="PF12450">
    <property type="entry name" value="vWF_A"/>
    <property type="match status" value="1"/>
</dbReference>
<comment type="caution">
    <text evidence="4">The sequence shown here is derived from an EMBL/GenBank/DDBJ whole genome shotgun (WGS) entry which is preliminary data.</text>
</comment>
<organism evidence="4 5">
    <name type="scientific">Saccharospirillum salsuginis</name>
    <dbReference type="NCBI Taxonomy" id="418750"/>
    <lineage>
        <taxon>Bacteria</taxon>
        <taxon>Pseudomonadati</taxon>
        <taxon>Pseudomonadota</taxon>
        <taxon>Gammaproteobacteria</taxon>
        <taxon>Oceanospirillales</taxon>
        <taxon>Saccharospirillaceae</taxon>
        <taxon>Saccharospirillum</taxon>
    </lineage>
</organism>
<dbReference type="InterPro" id="IPR002035">
    <property type="entry name" value="VWF_A"/>
</dbReference>
<dbReference type="InterPro" id="IPR022156">
    <property type="entry name" value="Uncharacterised_YfbK_N"/>
</dbReference>
<dbReference type="AlphaFoldDB" id="A0A918NAP7"/>